<protein>
    <submittedName>
        <fullName evidence="2">Uncharacterized protein</fullName>
    </submittedName>
</protein>
<feature type="compositionally biased region" description="Basic and acidic residues" evidence="1">
    <location>
        <begin position="21"/>
        <end position="94"/>
    </location>
</feature>
<keyword evidence="3" id="KW-1185">Reference proteome</keyword>
<name>A0AAW9MV72_9FIRM</name>
<comment type="caution">
    <text evidence="2">The sequence shown here is derived from an EMBL/GenBank/DDBJ whole genome shotgun (WGS) entry which is preliminary data.</text>
</comment>
<dbReference type="PROSITE" id="PS51257">
    <property type="entry name" value="PROKAR_LIPOPROTEIN"/>
    <property type="match status" value="1"/>
</dbReference>
<organism evidence="2 3">
    <name type="scientific">Citroniella saccharovorans</name>
    <dbReference type="NCBI Taxonomy" id="2053367"/>
    <lineage>
        <taxon>Bacteria</taxon>
        <taxon>Bacillati</taxon>
        <taxon>Bacillota</taxon>
        <taxon>Tissierellia</taxon>
        <taxon>Tissierellales</taxon>
        <taxon>Peptoniphilaceae</taxon>
        <taxon>Citroniella</taxon>
    </lineage>
</organism>
<dbReference type="EMBL" id="JAYKOT010000001">
    <property type="protein sequence ID" value="MEB3428475.1"/>
    <property type="molecule type" value="Genomic_DNA"/>
</dbReference>
<dbReference type="AlphaFoldDB" id="A0AAW9MV72"/>
<evidence type="ECO:0000256" key="1">
    <source>
        <dbReference type="SAM" id="MobiDB-lite"/>
    </source>
</evidence>
<accession>A0AAW9MV72</accession>
<sequence length="276" mass="31687">MKLFKNLLIMTLVILSLASCSKKDPKDSLEKETKISENDKKDSNDSKEKFVEKKNKDEKKNKNDEEKKDLNKDKDSKDKKENPKDKKEEDEPSNKDSNSSQNTSISEKDYKLFKDIYMEMENYEDEDTAYNEISKKHNMTVEELKEFMAQNSDAASERLMEEVENDFKLKDNYAEEFKEEIKKAAINEILALEKKGDLSSENLTVQLYTNELVKDKNGETYEFNYGVFGSVTLGDSPIDVDLALGFKSLDDLKNSKAGLLTYFSSSGIVKSNIDNE</sequence>
<evidence type="ECO:0000313" key="2">
    <source>
        <dbReference type="EMBL" id="MEB3428475.1"/>
    </source>
</evidence>
<dbReference type="Proteomes" id="UP001357733">
    <property type="component" value="Unassembled WGS sequence"/>
</dbReference>
<dbReference type="RefSeq" id="WP_324618560.1">
    <property type="nucleotide sequence ID" value="NZ_JAYKOT010000001.1"/>
</dbReference>
<reference evidence="2 3" key="1">
    <citation type="submission" date="2024-01" db="EMBL/GenBank/DDBJ databases">
        <title>Complete genome sequence of Citroniella saccharovorans strain M6.X9, isolated from human fecal sample.</title>
        <authorList>
            <person name="Cheng G."/>
            <person name="Westerholm M."/>
            <person name="Schnurer A."/>
        </authorList>
    </citation>
    <scope>NUCLEOTIDE SEQUENCE [LARGE SCALE GENOMIC DNA]</scope>
    <source>
        <strain evidence="2 3">DSM 29873</strain>
    </source>
</reference>
<evidence type="ECO:0000313" key="3">
    <source>
        <dbReference type="Proteomes" id="UP001357733"/>
    </source>
</evidence>
<feature type="region of interest" description="Disordered" evidence="1">
    <location>
        <begin position="19"/>
        <end position="105"/>
    </location>
</feature>
<proteinExistence type="predicted"/>
<gene>
    <name evidence="2" type="ORF">VLK81_00185</name>
</gene>